<feature type="transmembrane region" description="Helical" evidence="1">
    <location>
        <begin position="9"/>
        <end position="27"/>
    </location>
</feature>
<evidence type="ECO:0000313" key="5">
    <source>
        <dbReference type="Proteomes" id="UP000232149"/>
    </source>
</evidence>
<proteinExistence type="predicted"/>
<comment type="caution">
    <text evidence="3">The sequence shown here is derived from an EMBL/GenBank/DDBJ whole genome shotgun (WGS) entry which is preliminary data.</text>
</comment>
<dbReference type="InterPro" id="IPR011460">
    <property type="entry name" value="Lcl_C"/>
</dbReference>
<gene>
    <name evidence="4" type="ORF">CH376_19085</name>
    <name evidence="3" type="ORF">CH380_13695</name>
</gene>
<protein>
    <recommendedName>
        <fullName evidence="2">Lcl C-terminal domain-containing protein</fullName>
    </recommendedName>
</protein>
<evidence type="ECO:0000259" key="2">
    <source>
        <dbReference type="Pfam" id="PF07603"/>
    </source>
</evidence>
<keyword evidence="1" id="KW-0812">Transmembrane</keyword>
<dbReference type="EMBL" id="NPDV01000011">
    <property type="protein sequence ID" value="PJZ52794.1"/>
    <property type="molecule type" value="Genomic_DNA"/>
</dbReference>
<dbReference type="Proteomes" id="UP000232188">
    <property type="component" value="Unassembled WGS sequence"/>
</dbReference>
<accession>A0A2M9YMP5</accession>
<dbReference type="Pfam" id="PF07603">
    <property type="entry name" value="Lcl_C"/>
    <property type="match status" value="1"/>
</dbReference>
<dbReference type="RefSeq" id="WP_100786304.1">
    <property type="nucleotide sequence ID" value="NZ_NPDU01000067.1"/>
</dbReference>
<keyword evidence="5" id="KW-1185">Reference proteome</keyword>
<dbReference type="PANTHER" id="PTHR35812:SF1">
    <property type="entry name" value="LIPOPROTEIN"/>
    <property type="match status" value="1"/>
</dbReference>
<evidence type="ECO:0000313" key="6">
    <source>
        <dbReference type="Proteomes" id="UP000232188"/>
    </source>
</evidence>
<dbReference type="Proteomes" id="UP000232149">
    <property type="component" value="Unassembled WGS sequence"/>
</dbReference>
<dbReference type="PANTHER" id="PTHR35812">
    <property type="entry name" value="LIPOPROTEIN"/>
    <property type="match status" value="1"/>
</dbReference>
<sequence>MQAKQKHSFFHFSLFGICILFGSLFPLHPYGGPFSDNLDGTISAGGGLIWQKCSMGQGVTVCSTPAATTSDWATALNYCNTLSLAGRTWRVPNVKELSGLLDYGKTDLPVINRAVFPNTVGSYYWTSTSGISTGTSPNTATDNDPLAYITTSDNDNAYRIPRNVKYRAMAYVADFRMGGIIEFPKSNSANVYVRCVSGP</sequence>
<reference evidence="5 6" key="1">
    <citation type="submission" date="2017-07" db="EMBL/GenBank/DDBJ databases">
        <title>Leptospira spp. isolated from tropical soils.</title>
        <authorList>
            <person name="Thibeaux R."/>
            <person name="Iraola G."/>
            <person name="Ferres I."/>
            <person name="Bierque E."/>
            <person name="Girault D."/>
            <person name="Soupe-Gilbert M.-E."/>
            <person name="Picardeau M."/>
            <person name="Goarant C."/>
        </authorList>
    </citation>
    <scope>NUCLEOTIDE SEQUENCE [LARGE SCALE GENOMIC DNA]</scope>
    <source>
        <strain evidence="3 6">FH2-B-C1</strain>
        <strain evidence="4 5">FH2-B-D1</strain>
    </source>
</reference>
<evidence type="ECO:0000313" key="3">
    <source>
        <dbReference type="EMBL" id="PJZ52794.1"/>
    </source>
</evidence>
<dbReference type="EMBL" id="NPDU01000067">
    <property type="protein sequence ID" value="PJZ60328.1"/>
    <property type="molecule type" value="Genomic_DNA"/>
</dbReference>
<feature type="domain" description="Lcl C-terminal" evidence="2">
    <location>
        <begin position="47"/>
        <end position="196"/>
    </location>
</feature>
<organism evidence="3 6">
    <name type="scientific">Leptospira adleri</name>
    <dbReference type="NCBI Taxonomy" id="2023186"/>
    <lineage>
        <taxon>Bacteria</taxon>
        <taxon>Pseudomonadati</taxon>
        <taxon>Spirochaetota</taxon>
        <taxon>Spirochaetia</taxon>
        <taxon>Leptospirales</taxon>
        <taxon>Leptospiraceae</taxon>
        <taxon>Leptospira</taxon>
    </lineage>
</organism>
<evidence type="ECO:0000256" key="1">
    <source>
        <dbReference type="SAM" id="Phobius"/>
    </source>
</evidence>
<name>A0A2M9YMP5_9LEPT</name>
<keyword evidence="1" id="KW-1133">Transmembrane helix</keyword>
<dbReference type="AlphaFoldDB" id="A0A2M9YMP5"/>
<evidence type="ECO:0000313" key="4">
    <source>
        <dbReference type="EMBL" id="PJZ60328.1"/>
    </source>
</evidence>
<keyword evidence="1" id="KW-0472">Membrane</keyword>